<evidence type="ECO:0000256" key="1">
    <source>
        <dbReference type="SAM" id="MobiDB-lite"/>
    </source>
</evidence>
<proteinExistence type="predicted"/>
<organism evidence="3">
    <name type="scientific">marine sediment metagenome</name>
    <dbReference type="NCBI Taxonomy" id="412755"/>
    <lineage>
        <taxon>unclassified sequences</taxon>
        <taxon>metagenomes</taxon>
        <taxon>ecological metagenomes</taxon>
    </lineage>
</organism>
<protein>
    <submittedName>
        <fullName evidence="3">Uncharacterized protein</fullName>
    </submittedName>
</protein>
<keyword evidence="2" id="KW-0472">Membrane</keyword>
<feature type="transmembrane region" description="Helical" evidence="2">
    <location>
        <begin position="33"/>
        <end position="66"/>
    </location>
</feature>
<keyword evidence="2" id="KW-1133">Transmembrane helix</keyword>
<sequence>MEDKQRSNWQQIKDSMKDPPPERLARIEYQSHFLQMIGITFVCIFLIYKGFWYIIFALIFGVGISYSQGMNAYKKYNTIKQYTPEMNPRDFENDISPTRRRSNIVKYVYGEKVNWGIAIVSVLMTLFIVDPTIGRLKLSFLYPSLILTLYFGLYFGVAYWFAYPIYKIRVKGGSKNAKQR</sequence>
<feature type="transmembrane region" description="Helical" evidence="2">
    <location>
        <begin position="141"/>
        <end position="162"/>
    </location>
</feature>
<evidence type="ECO:0000313" key="3">
    <source>
        <dbReference type="EMBL" id="KKM90152.1"/>
    </source>
</evidence>
<dbReference type="EMBL" id="LAZR01006712">
    <property type="protein sequence ID" value="KKM90152.1"/>
    <property type="molecule type" value="Genomic_DNA"/>
</dbReference>
<accession>A0A0F9P9W0</accession>
<feature type="region of interest" description="Disordered" evidence="1">
    <location>
        <begin position="1"/>
        <end position="20"/>
    </location>
</feature>
<feature type="transmembrane region" description="Helical" evidence="2">
    <location>
        <begin position="109"/>
        <end position="129"/>
    </location>
</feature>
<dbReference type="AlphaFoldDB" id="A0A0F9P9W0"/>
<reference evidence="3" key="1">
    <citation type="journal article" date="2015" name="Nature">
        <title>Complex archaea that bridge the gap between prokaryotes and eukaryotes.</title>
        <authorList>
            <person name="Spang A."/>
            <person name="Saw J.H."/>
            <person name="Jorgensen S.L."/>
            <person name="Zaremba-Niedzwiedzka K."/>
            <person name="Martijn J."/>
            <person name="Lind A.E."/>
            <person name="van Eijk R."/>
            <person name="Schleper C."/>
            <person name="Guy L."/>
            <person name="Ettema T.J."/>
        </authorList>
    </citation>
    <scope>NUCLEOTIDE SEQUENCE</scope>
</reference>
<evidence type="ECO:0000256" key="2">
    <source>
        <dbReference type="SAM" id="Phobius"/>
    </source>
</evidence>
<name>A0A0F9P9W0_9ZZZZ</name>
<keyword evidence="2" id="KW-0812">Transmembrane</keyword>
<comment type="caution">
    <text evidence="3">The sequence shown here is derived from an EMBL/GenBank/DDBJ whole genome shotgun (WGS) entry which is preliminary data.</text>
</comment>
<gene>
    <name evidence="3" type="ORF">LCGC14_1241500</name>
</gene>